<accession>A0A0D6JHJ8</accession>
<evidence type="ECO:0000313" key="1">
    <source>
        <dbReference type="EMBL" id="CPR21088.1"/>
    </source>
</evidence>
<name>A0A0D6JHJ8_9HYPH</name>
<sequence length="108" mass="12287">MAIALVAPTSTRYMLKYIPDDFPAFQILARTKAGVFLMLHTSYSTPFVEIDDVGRSNMIFFHFPWCVTGNLPAWRDVSPQNPRVLDGEYSLPLNTYLLCTLFIKKLAP</sequence>
<dbReference type="Proteomes" id="UP000033187">
    <property type="component" value="Chromosome 1"/>
</dbReference>
<proteinExistence type="predicted"/>
<gene>
    <name evidence="1" type="ORF">YBN1229_v1_2897</name>
</gene>
<dbReference type="EMBL" id="LN829119">
    <property type="protein sequence ID" value="CPR21088.1"/>
    <property type="molecule type" value="Genomic_DNA"/>
</dbReference>
<dbReference type="AlphaFoldDB" id="A0A0D6JHJ8"/>
<dbReference type="KEGG" id="fil:BN1229_v1_3019"/>
<reference evidence="2" key="1">
    <citation type="submission" date="2015-02" db="EMBL/GenBank/DDBJ databases">
        <authorList>
            <person name="Chooi Y.-H."/>
        </authorList>
    </citation>
    <scope>NUCLEOTIDE SEQUENCE [LARGE SCALE GENOMIC DNA]</scope>
    <source>
        <strain evidence="2">strain Y</strain>
    </source>
</reference>
<organism evidence="1 2">
    <name type="scientific">Candidatus Filomicrobium marinum</name>
    <dbReference type="NCBI Taxonomy" id="1608628"/>
    <lineage>
        <taxon>Bacteria</taxon>
        <taxon>Pseudomonadati</taxon>
        <taxon>Pseudomonadota</taxon>
        <taxon>Alphaproteobacteria</taxon>
        <taxon>Hyphomicrobiales</taxon>
        <taxon>Hyphomicrobiaceae</taxon>
        <taxon>Filomicrobium</taxon>
    </lineage>
</organism>
<dbReference type="KEGG" id="fiy:BN1229_v1_2897"/>
<protein>
    <submittedName>
        <fullName evidence="1">Uncharacterized protein</fullName>
    </submittedName>
</protein>
<evidence type="ECO:0000313" key="2">
    <source>
        <dbReference type="Proteomes" id="UP000033187"/>
    </source>
</evidence>
<keyword evidence="2" id="KW-1185">Reference proteome</keyword>